<evidence type="ECO:0000313" key="3">
    <source>
        <dbReference type="Proteomes" id="UP000285860"/>
    </source>
</evidence>
<feature type="signal peptide" evidence="1">
    <location>
        <begin position="1"/>
        <end position="20"/>
    </location>
</feature>
<evidence type="ECO:0000256" key="1">
    <source>
        <dbReference type="SAM" id="SignalP"/>
    </source>
</evidence>
<organism evidence="2 3">
    <name type="scientific">Fusarium oxysporum</name>
    <name type="common">Fusarium vascular wilt</name>
    <dbReference type="NCBI Taxonomy" id="5507"/>
    <lineage>
        <taxon>Eukaryota</taxon>
        <taxon>Fungi</taxon>
        <taxon>Dikarya</taxon>
        <taxon>Ascomycota</taxon>
        <taxon>Pezizomycotina</taxon>
        <taxon>Sordariomycetes</taxon>
        <taxon>Hypocreomycetidae</taxon>
        <taxon>Hypocreales</taxon>
        <taxon>Nectriaceae</taxon>
        <taxon>Fusarium</taxon>
        <taxon>Fusarium oxysporum species complex</taxon>
    </lineage>
</organism>
<sequence>MLSKNVLATLSLALASGVMANPPHGQPACCSNSKGICASVLCTTTVGPLYVCTIDNSKKILGSCIKVL</sequence>
<proteinExistence type="predicted"/>
<name>A0A420Q9H3_FUSOX</name>
<feature type="chain" id="PRO_5041085385" description="Extracellular membrane protein CFEM domain-containing protein" evidence="1">
    <location>
        <begin position="21"/>
        <end position="68"/>
    </location>
</feature>
<dbReference type="Proteomes" id="UP000285860">
    <property type="component" value="Unassembled WGS sequence"/>
</dbReference>
<evidence type="ECO:0008006" key="4">
    <source>
        <dbReference type="Google" id="ProtNLM"/>
    </source>
</evidence>
<dbReference type="AlphaFoldDB" id="A0A420Q9H3"/>
<protein>
    <recommendedName>
        <fullName evidence="4">Extracellular membrane protein CFEM domain-containing protein</fullName>
    </recommendedName>
</protein>
<accession>A0A420Q9H3</accession>
<dbReference type="VEuPathDB" id="FungiDB:FOZG_17626"/>
<gene>
    <name evidence="2" type="ORF">BFJ68_g12389</name>
</gene>
<reference evidence="2 3" key="1">
    <citation type="journal article" date="2018" name="Sci. Rep.">
        <title>Characterisation of pathogen-specific regions and novel effector candidates in Fusarium oxysporum f. sp. cepae.</title>
        <authorList>
            <person name="Armitage A.D."/>
            <person name="Taylor A."/>
            <person name="Sobczyk M.K."/>
            <person name="Baxter L."/>
            <person name="Greenfield B.P."/>
            <person name="Bates H.J."/>
            <person name="Wilson F."/>
            <person name="Jackson A.C."/>
            <person name="Ott S."/>
            <person name="Harrison R.J."/>
            <person name="Clarkson J.P."/>
        </authorList>
    </citation>
    <scope>NUCLEOTIDE SEQUENCE [LARGE SCALE GENOMIC DNA]</scope>
    <source>
        <strain evidence="2 3">Fo_A28</strain>
    </source>
</reference>
<keyword evidence="1" id="KW-0732">Signal</keyword>
<comment type="caution">
    <text evidence="2">The sequence shown here is derived from an EMBL/GenBank/DDBJ whole genome shotgun (WGS) entry which is preliminary data.</text>
</comment>
<dbReference type="EMBL" id="MRCY01000080">
    <property type="protein sequence ID" value="RKL01300.1"/>
    <property type="molecule type" value="Genomic_DNA"/>
</dbReference>
<evidence type="ECO:0000313" key="2">
    <source>
        <dbReference type="EMBL" id="RKL01300.1"/>
    </source>
</evidence>